<dbReference type="STRING" id="74649.A0A2P6S4E2"/>
<keyword evidence="1" id="KW-0677">Repeat</keyword>
<reference evidence="4 5" key="1">
    <citation type="journal article" date="2018" name="Nat. Genet.">
        <title>The Rosa genome provides new insights in the design of modern roses.</title>
        <authorList>
            <person name="Bendahmane M."/>
        </authorList>
    </citation>
    <scope>NUCLEOTIDE SEQUENCE [LARGE SCALE GENOMIC DNA]</scope>
    <source>
        <strain evidence="5">cv. Old Blush</strain>
    </source>
</reference>
<dbReference type="AlphaFoldDB" id="A0A2P6S4E2"/>
<dbReference type="PROSITE" id="PS51375">
    <property type="entry name" value="PPR"/>
    <property type="match status" value="1"/>
</dbReference>
<comment type="caution">
    <text evidence="4">The sequence shown here is derived from an EMBL/GenBank/DDBJ whole genome shotgun (WGS) entry which is preliminary data.</text>
</comment>
<dbReference type="GO" id="GO:0003723">
    <property type="term" value="F:RNA binding"/>
    <property type="evidence" value="ECO:0007669"/>
    <property type="project" value="InterPro"/>
</dbReference>
<dbReference type="PANTHER" id="PTHR47926">
    <property type="entry name" value="PENTATRICOPEPTIDE REPEAT-CONTAINING PROTEIN"/>
    <property type="match status" value="1"/>
</dbReference>
<feature type="repeat" description="PPR" evidence="2">
    <location>
        <begin position="4"/>
        <end position="38"/>
    </location>
</feature>
<dbReference type="InterPro" id="IPR002885">
    <property type="entry name" value="PPR_rpt"/>
</dbReference>
<dbReference type="Gramene" id="PRQ53557">
    <property type="protein sequence ID" value="PRQ53557"/>
    <property type="gene ID" value="RchiOBHm_Chr2g0167811"/>
</dbReference>
<dbReference type="Proteomes" id="UP000238479">
    <property type="component" value="Chromosome 2"/>
</dbReference>
<dbReference type="InterPro" id="IPR046960">
    <property type="entry name" value="PPR_At4g14850-like_plant"/>
</dbReference>
<proteinExistence type="predicted"/>
<name>A0A2P6S4E2_ROSCH</name>
<keyword evidence="5" id="KW-1185">Reference proteome</keyword>
<dbReference type="GO" id="GO:0009451">
    <property type="term" value="P:RNA modification"/>
    <property type="evidence" value="ECO:0007669"/>
    <property type="project" value="InterPro"/>
</dbReference>
<accession>A0A2P6S4E2</accession>
<protein>
    <submittedName>
        <fullName evidence="4">Putative pentatricopeptide</fullName>
    </submittedName>
</protein>
<dbReference type="NCBIfam" id="TIGR00756">
    <property type="entry name" value="PPR"/>
    <property type="match status" value="1"/>
</dbReference>
<keyword evidence="3" id="KW-0812">Transmembrane</keyword>
<gene>
    <name evidence="4" type="ORF">RchiOBHm_Chr2g0167811</name>
</gene>
<evidence type="ECO:0000313" key="4">
    <source>
        <dbReference type="EMBL" id="PRQ53557.1"/>
    </source>
</evidence>
<evidence type="ECO:0000256" key="1">
    <source>
        <dbReference type="ARBA" id="ARBA00022737"/>
    </source>
</evidence>
<evidence type="ECO:0000256" key="2">
    <source>
        <dbReference type="PROSITE-ProRule" id="PRU00708"/>
    </source>
</evidence>
<dbReference type="InterPro" id="IPR011990">
    <property type="entry name" value="TPR-like_helical_dom_sf"/>
</dbReference>
<evidence type="ECO:0000256" key="3">
    <source>
        <dbReference type="SAM" id="Phobius"/>
    </source>
</evidence>
<dbReference type="EMBL" id="PDCK01000040">
    <property type="protein sequence ID" value="PRQ53557.1"/>
    <property type="molecule type" value="Genomic_DNA"/>
</dbReference>
<evidence type="ECO:0000313" key="5">
    <source>
        <dbReference type="Proteomes" id="UP000238479"/>
    </source>
</evidence>
<dbReference type="Pfam" id="PF13041">
    <property type="entry name" value="PPR_2"/>
    <property type="match status" value="1"/>
</dbReference>
<keyword evidence="3" id="KW-0472">Membrane</keyword>
<sequence length="63" mass="7295">MPNNIISWNALIVGYGNRGWGDEAVEMFEKMLQAGMIPNHVTFLVVFVCLPLFRFIRTWMGDF</sequence>
<dbReference type="Gene3D" id="1.25.40.10">
    <property type="entry name" value="Tetratricopeptide repeat domain"/>
    <property type="match status" value="1"/>
</dbReference>
<feature type="transmembrane region" description="Helical" evidence="3">
    <location>
        <begin position="37"/>
        <end position="56"/>
    </location>
</feature>
<keyword evidence="3" id="KW-1133">Transmembrane helix</keyword>
<organism evidence="4 5">
    <name type="scientific">Rosa chinensis</name>
    <name type="common">China rose</name>
    <dbReference type="NCBI Taxonomy" id="74649"/>
    <lineage>
        <taxon>Eukaryota</taxon>
        <taxon>Viridiplantae</taxon>
        <taxon>Streptophyta</taxon>
        <taxon>Embryophyta</taxon>
        <taxon>Tracheophyta</taxon>
        <taxon>Spermatophyta</taxon>
        <taxon>Magnoliopsida</taxon>
        <taxon>eudicotyledons</taxon>
        <taxon>Gunneridae</taxon>
        <taxon>Pentapetalae</taxon>
        <taxon>rosids</taxon>
        <taxon>fabids</taxon>
        <taxon>Rosales</taxon>
        <taxon>Rosaceae</taxon>
        <taxon>Rosoideae</taxon>
        <taxon>Rosoideae incertae sedis</taxon>
        <taxon>Rosa</taxon>
    </lineage>
</organism>
<dbReference type="PANTHER" id="PTHR47926:SF434">
    <property type="entry name" value="PENTATRICOPEPTIDE REPEAT SUPERFAMILY PROTEIN"/>
    <property type="match status" value="1"/>
</dbReference>